<dbReference type="InterPro" id="IPR052340">
    <property type="entry name" value="RNase_Y/CdgJ"/>
</dbReference>
<name>A0A7G1H4M9_9BACT</name>
<evidence type="ECO:0000259" key="1">
    <source>
        <dbReference type="PROSITE" id="PS51833"/>
    </source>
</evidence>
<dbReference type="SUPFAM" id="SSF109604">
    <property type="entry name" value="HD-domain/PDEase-like"/>
    <property type="match status" value="1"/>
</dbReference>
<dbReference type="RefSeq" id="WP_203471889.1">
    <property type="nucleotide sequence ID" value="NZ_AP022873.1"/>
</dbReference>
<dbReference type="InterPro" id="IPR003607">
    <property type="entry name" value="HD/PDEase_dom"/>
</dbReference>
<dbReference type="KEGG" id="dtp:JZK55_16290"/>
<dbReference type="Proteomes" id="UP000516360">
    <property type="component" value="Chromosome"/>
</dbReference>
<dbReference type="NCBIfam" id="TIGR00277">
    <property type="entry name" value="HDIG"/>
    <property type="match status" value="1"/>
</dbReference>
<dbReference type="Pfam" id="PF08668">
    <property type="entry name" value="HDOD"/>
    <property type="match status" value="1"/>
</dbReference>
<dbReference type="CDD" id="cd00077">
    <property type="entry name" value="HDc"/>
    <property type="match status" value="1"/>
</dbReference>
<proteinExistence type="predicted"/>
<sequence>MNTVGMQANTQLSINNRLFNIKDLPTIPAIHSMILKIMEDINYSVDEVSRHIEKDQVLSSKVLKLVNSSFYGLYSDVATIRRAVILLGSNLIRGIILSTSLFDVADKNLPGLWDHSYCCSIVAGFLAKRFNLITIEEIMTGALLHDIGKVLIKRQLPEESKEIEAVVSSKGITILDAEREVINITHDDVGLWLAETWNLPAIIKDIIAYHHKPGSCNGHKKETAIVHFSDIIVKGIGVSYCNDPFVPMLDEEGWNVLSLSESDLVDIIVEVMDIIQADKSL</sequence>
<evidence type="ECO:0000313" key="3">
    <source>
        <dbReference type="Proteomes" id="UP000516360"/>
    </source>
</evidence>
<dbReference type="EMBL" id="AP022873">
    <property type="protein sequence ID" value="BCB96707.1"/>
    <property type="molecule type" value="Genomic_DNA"/>
</dbReference>
<dbReference type="PROSITE" id="PS51833">
    <property type="entry name" value="HDOD"/>
    <property type="match status" value="1"/>
</dbReference>
<dbReference type="InterPro" id="IPR006675">
    <property type="entry name" value="HDIG_dom"/>
</dbReference>
<dbReference type="GO" id="GO:0016787">
    <property type="term" value="F:hydrolase activity"/>
    <property type="evidence" value="ECO:0007669"/>
    <property type="project" value="UniProtKB-KW"/>
</dbReference>
<evidence type="ECO:0000313" key="2">
    <source>
        <dbReference type="EMBL" id="BCB96707.1"/>
    </source>
</evidence>
<feature type="domain" description="HDOD" evidence="1">
    <location>
        <begin position="24"/>
        <end position="213"/>
    </location>
</feature>
<accession>A0A7G1H4M9</accession>
<dbReference type="Gene3D" id="1.10.3210.10">
    <property type="entry name" value="Hypothetical protein af1432"/>
    <property type="match status" value="1"/>
</dbReference>
<reference evidence="2 3" key="1">
    <citation type="submission" date="2020-03" db="EMBL/GenBank/DDBJ databases">
        <title>Complete genome sequences of two sulfur-disproportionating bacterial strains T55J and Mzg5.</title>
        <authorList>
            <person name="Umezawa K."/>
            <person name="Kojima H."/>
            <person name="Kato Y."/>
            <person name="Fukui M."/>
        </authorList>
    </citation>
    <scope>NUCLEOTIDE SEQUENCE [LARGE SCALE GENOMIC DNA]</scope>
    <source>
        <strain evidence="2 3">T55J</strain>
    </source>
</reference>
<gene>
    <name evidence="2" type="ORF">JZK55_16290</name>
</gene>
<keyword evidence="3" id="KW-1185">Reference proteome</keyword>
<dbReference type="PANTHER" id="PTHR33525">
    <property type="match status" value="1"/>
</dbReference>
<protein>
    <submittedName>
        <fullName evidence="2">HD family phosphohydrolase</fullName>
    </submittedName>
</protein>
<dbReference type="InterPro" id="IPR013976">
    <property type="entry name" value="HDOD"/>
</dbReference>
<dbReference type="AlphaFoldDB" id="A0A7G1H4M9"/>
<organism evidence="2 3">
    <name type="scientific">Dissulfurispira thermophila</name>
    <dbReference type="NCBI Taxonomy" id="2715679"/>
    <lineage>
        <taxon>Bacteria</taxon>
        <taxon>Pseudomonadati</taxon>
        <taxon>Nitrospirota</taxon>
        <taxon>Thermodesulfovibrionia</taxon>
        <taxon>Thermodesulfovibrionales</taxon>
        <taxon>Dissulfurispiraceae</taxon>
        <taxon>Dissulfurispira</taxon>
    </lineage>
</organism>
<dbReference type="PANTHER" id="PTHR33525:SF3">
    <property type="entry name" value="RIBONUCLEASE Y"/>
    <property type="match status" value="1"/>
</dbReference>
<keyword evidence="2" id="KW-0378">Hydrolase</keyword>